<evidence type="ECO:0000313" key="3">
    <source>
        <dbReference type="Proteomes" id="UP000693970"/>
    </source>
</evidence>
<accession>A0A9K3PBQ2</accession>
<proteinExistence type="predicted"/>
<evidence type="ECO:0000256" key="1">
    <source>
        <dbReference type="SAM" id="MobiDB-lite"/>
    </source>
</evidence>
<organism evidence="2 3">
    <name type="scientific">Nitzschia inconspicua</name>
    <dbReference type="NCBI Taxonomy" id="303405"/>
    <lineage>
        <taxon>Eukaryota</taxon>
        <taxon>Sar</taxon>
        <taxon>Stramenopiles</taxon>
        <taxon>Ochrophyta</taxon>
        <taxon>Bacillariophyta</taxon>
        <taxon>Bacillariophyceae</taxon>
        <taxon>Bacillariophycidae</taxon>
        <taxon>Bacillariales</taxon>
        <taxon>Bacillariaceae</taxon>
        <taxon>Nitzschia</taxon>
    </lineage>
</organism>
<feature type="compositionally biased region" description="Low complexity" evidence="1">
    <location>
        <begin position="110"/>
        <end position="125"/>
    </location>
</feature>
<feature type="region of interest" description="Disordered" evidence="1">
    <location>
        <begin position="277"/>
        <end position="316"/>
    </location>
</feature>
<comment type="caution">
    <text evidence="2">The sequence shown here is derived from an EMBL/GenBank/DDBJ whole genome shotgun (WGS) entry which is preliminary data.</text>
</comment>
<feature type="region of interest" description="Disordered" evidence="1">
    <location>
        <begin position="1"/>
        <end position="125"/>
    </location>
</feature>
<dbReference type="Proteomes" id="UP000693970">
    <property type="component" value="Unassembled WGS sequence"/>
</dbReference>
<keyword evidence="3" id="KW-1185">Reference proteome</keyword>
<sequence>MMSTDNNGSLPLGNEGHQPDHHPDDNSHIIDSHTNNHGHVNGFDEGINNSSEFISTAGSSALRQDDPPNTLHHFGADPSSGSLHQHHQHHQQQQQQQTSHHHPIQEHTTPDALDTTITTTTPTTTPLTDVSATTIAHIHPNNLIVAPDGAIYAMIKPPDNYQGGTIPHYQNLSLATPLMSNNNNNNNNNNGNPSSVMILPNGIAVPSNTTTTGTLLPYTSVPTNSKINPPGSIDEQQLSALMTTTTGYGVRTAARHHDAATSSVNDAITVINNHDNNKRVKTYHPPIPTRTTTTTLLSPSTLPGGRNNDNNNDDDDDAYHTLVITGRVYSLYRETDDDRNLSQYQCMARQQMQLFEATVEDTQRNAQGRNRAVRVGQVGIRCKHCFSKQQQQPTTATTTKLKTGAVYFPTRLDGVYQTAQKMTVGHLIQHCPNIPDEIRKRLIFLKDQKSSDGGGKMYWSDGVRSLGVIETKHGLYFATSTTAATTQSSRYHSQTTVEE</sequence>
<evidence type="ECO:0000313" key="2">
    <source>
        <dbReference type="EMBL" id="KAG7341035.1"/>
    </source>
</evidence>
<reference evidence="2" key="1">
    <citation type="journal article" date="2021" name="Sci. Rep.">
        <title>Diploid genomic architecture of Nitzschia inconspicua, an elite biomass production diatom.</title>
        <authorList>
            <person name="Oliver A."/>
            <person name="Podell S."/>
            <person name="Pinowska A."/>
            <person name="Traller J.C."/>
            <person name="Smith S.R."/>
            <person name="McClure R."/>
            <person name="Beliaev A."/>
            <person name="Bohutskyi P."/>
            <person name="Hill E.A."/>
            <person name="Rabines A."/>
            <person name="Zheng H."/>
            <person name="Allen L.Z."/>
            <person name="Kuo A."/>
            <person name="Grigoriev I.V."/>
            <person name="Allen A.E."/>
            <person name="Hazlebeck D."/>
            <person name="Allen E.E."/>
        </authorList>
    </citation>
    <scope>NUCLEOTIDE SEQUENCE</scope>
    <source>
        <strain evidence="2">Hildebrandi</strain>
    </source>
</reference>
<feature type="compositionally biased region" description="Low complexity" evidence="1">
    <location>
        <begin position="289"/>
        <end position="310"/>
    </location>
</feature>
<dbReference type="EMBL" id="JAGRRH010000026">
    <property type="protein sequence ID" value="KAG7341035.1"/>
    <property type="molecule type" value="Genomic_DNA"/>
</dbReference>
<protein>
    <submittedName>
        <fullName evidence="2">Uncharacterized protein</fullName>
    </submittedName>
</protein>
<name>A0A9K3PBQ2_9STRA</name>
<dbReference type="AlphaFoldDB" id="A0A9K3PBQ2"/>
<gene>
    <name evidence="2" type="ORF">IV203_022986</name>
</gene>
<feature type="compositionally biased region" description="Polar residues" evidence="1">
    <location>
        <begin position="47"/>
        <end position="62"/>
    </location>
</feature>
<reference evidence="2" key="2">
    <citation type="submission" date="2021-04" db="EMBL/GenBank/DDBJ databases">
        <authorList>
            <person name="Podell S."/>
        </authorList>
    </citation>
    <scope>NUCLEOTIDE SEQUENCE</scope>
    <source>
        <strain evidence="2">Hildebrandi</strain>
    </source>
</reference>
<feature type="compositionally biased region" description="Basic and acidic residues" evidence="1">
    <location>
        <begin position="17"/>
        <end position="31"/>
    </location>
</feature>